<dbReference type="SUPFAM" id="SSF57716">
    <property type="entry name" value="Glucocorticoid receptor-like (DNA-binding domain)"/>
    <property type="match status" value="1"/>
</dbReference>
<dbReference type="PANTHER" id="PTHR22993:SF9">
    <property type="entry name" value="FORMAMIDOPYRIMIDINE-DNA GLYCOSYLASE"/>
    <property type="match status" value="1"/>
</dbReference>
<keyword evidence="9 15" id="KW-0238">DNA-binding</keyword>
<dbReference type="Pfam" id="PF06831">
    <property type="entry name" value="H2TH"/>
    <property type="match status" value="1"/>
</dbReference>
<comment type="catalytic activity">
    <reaction evidence="14 15">
        <text>2'-deoxyribonucleotide-(2'-deoxyribose 5'-phosphate)-2'-deoxyribonucleotide-DNA = a 3'-end 2'-deoxyribonucleotide-(2,3-dehydro-2,3-deoxyribose 5'-phosphate)-DNA + a 5'-end 5'-phospho-2'-deoxyribonucleoside-DNA + H(+)</text>
        <dbReference type="Rhea" id="RHEA:66592"/>
        <dbReference type="Rhea" id="RHEA-COMP:13180"/>
        <dbReference type="Rhea" id="RHEA-COMP:16897"/>
        <dbReference type="Rhea" id="RHEA-COMP:17067"/>
        <dbReference type="ChEBI" id="CHEBI:15378"/>
        <dbReference type="ChEBI" id="CHEBI:136412"/>
        <dbReference type="ChEBI" id="CHEBI:157695"/>
        <dbReference type="ChEBI" id="CHEBI:167181"/>
        <dbReference type="EC" id="4.2.99.18"/>
    </reaction>
</comment>
<dbReference type="InterPro" id="IPR010663">
    <property type="entry name" value="Znf_FPG/IleRS"/>
</dbReference>
<evidence type="ECO:0000313" key="18">
    <source>
        <dbReference type="EMBL" id="SDJ21893.1"/>
    </source>
</evidence>
<dbReference type="InterPro" id="IPR010979">
    <property type="entry name" value="Ribosomal_uS13-like_H2TH"/>
</dbReference>
<feature type="binding site" evidence="15">
    <location>
        <position position="91"/>
    </location>
    <ligand>
        <name>DNA</name>
        <dbReference type="ChEBI" id="CHEBI:16991"/>
    </ligand>
</feature>
<dbReference type="EC" id="4.2.99.18" evidence="15"/>
<keyword evidence="19" id="KW-1185">Reference proteome</keyword>
<keyword evidence="5 15" id="KW-0227">DNA damage</keyword>
<dbReference type="GO" id="GO:0008270">
    <property type="term" value="F:zinc ion binding"/>
    <property type="evidence" value="ECO:0007669"/>
    <property type="project" value="UniProtKB-UniRule"/>
</dbReference>
<keyword evidence="13 15" id="KW-0326">Glycosidase</keyword>
<dbReference type="SUPFAM" id="SSF81624">
    <property type="entry name" value="N-terminal domain of MutM-like DNA repair proteins"/>
    <property type="match status" value="1"/>
</dbReference>
<dbReference type="InterPro" id="IPR015886">
    <property type="entry name" value="H2TH_FPG"/>
</dbReference>
<accession>A0A1G8RY62</accession>
<dbReference type="NCBIfam" id="NF002211">
    <property type="entry name" value="PRK01103.1"/>
    <property type="match status" value="1"/>
</dbReference>
<evidence type="ECO:0000256" key="12">
    <source>
        <dbReference type="ARBA" id="ARBA00023268"/>
    </source>
</evidence>
<evidence type="ECO:0000256" key="11">
    <source>
        <dbReference type="ARBA" id="ARBA00023239"/>
    </source>
</evidence>
<evidence type="ECO:0000256" key="13">
    <source>
        <dbReference type="ARBA" id="ARBA00023295"/>
    </source>
</evidence>
<evidence type="ECO:0000259" key="16">
    <source>
        <dbReference type="PROSITE" id="PS51066"/>
    </source>
</evidence>
<evidence type="ECO:0000256" key="2">
    <source>
        <dbReference type="ARBA" id="ARBA00009409"/>
    </source>
</evidence>
<gene>
    <name evidence="15" type="primary">mutM</name>
    <name evidence="15" type="synonym">fpg</name>
    <name evidence="18" type="ORF">SAMN04488123_12121</name>
</gene>
<evidence type="ECO:0000256" key="14">
    <source>
        <dbReference type="ARBA" id="ARBA00044632"/>
    </source>
</evidence>
<keyword evidence="12 15" id="KW-0511">Multifunctional enzyme</keyword>
<evidence type="ECO:0000256" key="8">
    <source>
        <dbReference type="ARBA" id="ARBA00022833"/>
    </source>
</evidence>
<feature type="active site" description="Proton donor" evidence="15">
    <location>
        <position position="3"/>
    </location>
</feature>
<evidence type="ECO:0000256" key="15">
    <source>
        <dbReference type="HAMAP-Rule" id="MF_00103"/>
    </source>
</evidence>
<evidence type="ECO:0000256" key="3">
    <source>
        <dbReference type="ARBA" id="ARBA00011245"/>
    </source>
</evidence>
<dbReference type="FunFam" id="1.10.8.50:FF:000003">
    <property type="entry name" value="Formamidopyrimidine-DNA glycosylase"/>
    <property type="match status" value="1"/>
</dbReference>
<feature type="domain" description="FPG-type" evidence="16">
    <location>
        <begin position="238"/>
        <end position="272"/>
    </location>
</feature>
<dbReference type="Pfam" id="PF06827">
    <property type="entry name" value="zf-FPG_IleRS"/>
    <property type="match status" value="1"/>
</dbReference>
<dbReference type="InterPro" id="IPR000214">
    <property type="entry name" value="Znf_DNA_glyclase/AP_lyase"/>
</dbReference>
<keyword evidence="4 15" id="KW-0479">Metal-binding</keyword>
<dbReference type="Pfam" id="PF01149">
    <property type="entry name" value="Fapy_DNA_glyco"/>
    <property type="match status" value="1"/>
</dbReference>
<comment type="subunit">
    <text evidence="3 15">Monomer.</text>
</comment>
<feature type="active site" description="Proton donor; for delta-elimination activity" evidence="15">
    <location>
        <position position="262"/>
    </location>
</feature>
<dbReference type="Gene3D" id="1.10.8.50">
    <property type="match status" value="1"/>
</dbReference>
<dbReference type="SMART" id="SM00898">
    <property type="entry name" value="Fapy_DNA_glyco"/>
    <property type="match status" value="1"/>
</dbReference>
<keyword evidence="10 15" id="KW-0234">DNA repair</keyword>
<dbReference type="PROSITE" id="PS01242">
    <property type="entry name" value="ZF_FPG_1"/>
    <property type="match status" value="1"/>
</dbReference>
<dbReference type="OrthoDB" id="9800855at2"/>
<dbReference type="RefSeq" id="WP_090399781.1">
    <property type="nucleotide sequence ID" value="NZ_FNEN01000021.1"/>
</dbReference>
<dbReference type="GO" id="GO:0034039">
    <property type="term" value="F:8-oxo-7,8-dihydroguanine DNA N-glycosylase activity"/>
    <property type="evidence" value="ECO:0007669"/>
    <property type="project" value="TreeGrafter"/>
</dbReference>
<dbReference type="InterPro" id="IPR012319">
    <property type="entry name" value="FPG_cat"/>
</dbReference>
<dbReference type="PROSITE" id="PS51066">
    <property type="entry name" value="ZF_FPG_2"/>
    <property type="match status" value="1"/>
</dbReference>
<proteinExistence type="inferred from homology"/>
<evidence type="ECO:0000256" key="6">
    <source>
        <dbReference type="ARBA" id="ARBA00022771"/>
    </source>
</evidence>
<dbReference type="AlphaFoldDB" id="A0A1G8RY62"/>
<dbReference type="Gene3D" id="3.20.190.10">
    <property type="entry name" value="MutM-like, N-terminal"/>
    <property type="match status" value="1"/>
</dbReference>
<comment type="caution">
    <text evidence="15">Lacks conserved residue(s) required for the propagation of feature annotation.</text>
</comment>
<sequence>MPELPEVETVRKTLVQLVQDRQIVDSEVSWPRMIKKPDDVEAFRFLLAGQTIRNISRKGKFLIFNLDDYALVSHLRMEGKYSIGGGEADKHTHVRFFLDDHRELHYRDVRKFGTMHLFPAGTEYDVAPLAKLGPEPMEGSFTPEYLQRIFAKTTRNVKAVLLDQAAVAGLGNIYVDEALFRAGIFPGIAAASLDRRAVARVHRETIETLGAAIEAGGTSIRSYLNGNGEMGYFQQQLYVYGSKGHPCKRCGSEIERAVVAGRGTHYCPSCQCS</sequence>
<dbReference type="PANTHER" id="PTHR22993">
    <property type="entry name" value="FORMAMIDOPYRIMIDINE-DNA GLYCOSYLASE"/>
    <property type="match status" value="1"/>
</dbReference>
<organism evidence="18 19">
    <name type="scientific">Natribacillus halophilus</name>
    <dbReference type="NCBI Taxonomy" id="549003"/>
    <lineage>
        <taxon>Bacteria</taxon>
        <taxon>Bacillati</taxon>
        <taxon>Bacillota</taxon>
        <taxon>Bacilli</taxon>
        <taxon>Bacillales</taxon>
        <taxon>Bacillaceae</taxon>
        <taxon>Natribacillus</taxon>
    </lineage>
</organism>
<keyword evidence="7 15" id="KW-0378">Hydrolase</keyword>
<dbReference type="CDD" id="cd08966">
    <property type="entry name" value="EcFpg-like_N"/>
    <property type="match status" value="1"/>
</dbReference>
<dbReference type="InterPro" id="IPR020629">
    <property type="entry name" value="FPG_Glyclase"/>
</dbReference>
<evidence type="ECO:0000256" key="9">
    <source>
        <dbReference type="ARBA" id="ARBA00023125"/>
    </source>
</evidence>
<dbReference type="HAMAP" id="MF_00103">
    <property type="entry name" value="Fapy_DNA_glycosyl"/>
    <property type="match status" value="1"/>
</dbReference>
<dbReference type="EMBL" id="FNEN01000021">
    <property type="protein sequence ID" value="SDJ21893.1"/>
    <property type="molecule type" value="Genomic_DNA"/>
</dbReference>
<dbReference type="InterPro" id="IPR035937">
    <property type="entry name" value="FPG_N"/>
</dbReference>
<keyword evidence="8 15" id="KW-0862">Zinc</keyword>
<dbReference type="SUPFAM" id="SSF46946">
    <property type="entry name" value="S13-like H2TH domain"/>
    <property type="match status" value="1"/>
</dbReference>
<dbReference type="Proteomes" id="UP000198853">
    <property type="component" value="Unassembled WGS sequence"/>
</dbReference>
<evidence type="ECO:0000256" key="5">
    <source>
        <dbReference type="ARBA" id="ARBA00022763"/>
    </source>
</evidence>
<protein>
    <recommendedName>
        <fullName evidence="15">Formamidopyrimidine-DNA glycosylase</fullName>
        <shortName evidence="15">Fapy-DNA glycosylase</shortName>
        <ecNumber evidence="15">3.2.2.23</ecNumber>
    </recommendedName>
    <alternativeName>
        <fullName evidence="15">DNA-(apurinic or apyrimidinic site) lyase MutM</fullName>
        <shortName evidence="15">AP lyase MutM</shortName>
        <ecNumber evidence="15">4.2.99.18</ecNumber>
    </alternativeName>
</protein>
<dbReference type="GO" id="GO:0006284">
    <property type="term" value="P:base-excision repair"/>
    <property type="evidence" value="ECO:0007669"/>
    <property type="project" value="InterPro"/>
</dbReference>
<evidence type="ECO:0000256" key="1">
    <source>
        <dbReference type="ARBA" id="ARBA00001668"/>
    </source>
</evidence>
<feature type="domain" description="Formamidopyrimidine-DNA glycosylase catalytic" evidence="17">
    <location>
        <begin position="2"/>
        <end position="113"/>
    </location>
</feature>
<dbReference type="GO" id="GO:0003690">
    <property type="term" value="F:double-stranded DNA binding"/>
    <property type="evidence" value="ECO:0007669"/>
    <property type="project" value="UniProtKB-ARBA"/>
</dbReference>
<feature type="active site" description="Schiff-base intermediate with DNA" evidence="15">
    <location>
        <position position="2"/>
    </location>
</feature>
<dbReference type="GO" id="GO:0003684">
    <property type="term" value="F:damaged DNA binding"/>
    <property type="evidence" value="ECO:0007669"/>
    <property type="project" value="InterPro"/>
</dbReference>
<comment type="function">
    <text evidence="15">Involved in base excision repair of DNA damaged by oxidation or by mutagenic agents. Acts as DNA glycosylase that recognizes and removes damaged bases. Has a preference for oxidized purines, such as 7,8-dihydro-8-oxoguanine (8-oxoG). Has AP (apurinic/apyrimidinic) lyase activity and introduces nicks in the DNA strand. Cleaves the DNA backbone by beta-delta elimination to generate a single-strand break at the site of the removed base with both 3'- and 5'-phosphates.</text>
</comment>
<dbReference type="InterPro" id="IPR015887">
    <property type="entry name" value="DNA_glyclase_Znf_dom_DNA_BS"/>
</dbReference>
<comment type="cofactor">
    <cofactor evidence="15">
        <name>Zn(2+)</name>
        <dbReference type="ChEBI" id="CHEBI:29105"/>
    </cofactor>
    <text evidence="15">Binds 1 zinc ion per subunit.</text>
</comment>
<evidence type="ECO:0000256" key="7">
    <source>
        <dbReference type="ARBA" id="ARBA00022801"/>
    </source>
</evidence>
<dbReference type="PROSITE" id="PS51068">
    <property type="entry name" value="FPG_CAT"/>
    <property type="match status" value="1"/>
</dbReference>
<evidence type="ECO:0000256" key="4">
    <source>
        <dbReference type="ARBA" id="ARBA00022723"/>
    </source>
</evidence>
<feature type="binding site" evidence="15">
    <location>
        <position position="110"/>
    </location>
    <ligand>
        <name>DNA</name>
        <dbReference type="ChEBI" id="CHEBI:16991"/>
    </ligand>
</feature>
<evidence type="ECO:0000313" key="19">
    <source>
        <dbReference type="Proteomes" id="UP000198853"/>
    </source>
</evidence>
<comment type="similarity">
    <text evidence="2 15">Belongs to the FPG family.</text>
</comment>
<dbReference type="SMART" id="SM01232">
    <property type="entry name" value="H2TH"/>
    <property type="match status" value="1"/>
</dbReference>
<evidence type="ECO:0000256" key="10">
    <source>
        <dbReference type="ARBA" id="ARBA00023204"/>
    </source>
</evidence>
<name>A0A1G8RY62_9BACI</name>
<dbReference type="EC" id="3.2.2.23" evidence="15"/>
<keyword evidence="11 15" id="KW-0456">Lyase</keyword>
<comment type="catalytic activity">
    <reaction evidence="1 15">
        <text>Hydrolysis of DNA containing ring-opened 7-methylguanine residues, releasing 2,6-diamino-4-hydroxy-5-(N-methyl)formamidopyrimidine.</text>
        <dbReference type="EC" id="3.2.2.23"/>
    </reaction>
</comment>
<dbReference type="NCBIfam" id="TIGR00577">
    <property type="entry name" value="fpg"/>
    <property type="match status" value="1"/>
</dbReference>
<dbReference type="GO" id="GO:0140078">
    <property type="term" value="F:class I DNA-(apurinic or apyrimidinic site) endonuclease activity"/>
    <property type="evidence" value="ECO:0007669"/>
    <property type="project" value="UniProtKB-EC"/>
</dbReference>
<reference evidence="18 19" key="1">
    <citation type="submission" date="2016-10" db="EMBL/GenBank/DDBJ databases">
        <authorList>
            <person name="de Groot N.N."/>
        </authorList>
    </citation>
    <scope>NUCLEOTIDE SEQUENCE [LARGE SCALE GENOMIC DNA]</scope>
    <source>
        <strain evidence="18 19">DSM 21771</strain>
    </source>
</reference>
<feature type="active site" description="Proton donor; for beta-elimination activity" evidence="15">
    <location>
        <position position="60"/>
    </location>
</feature>
<evidence type="ECO:0000259" key="17">
    <source>
        <dbReference type="PROSITE" id="PS51068"/>
    </source>
</evidence>
<keyword evidence="6 15" id="KW-0863">Zinc-finger</keyword>